<name>A0A0G1VGG3_9BACT</name>
<evidence type="ECO:0000313" key="2">
    <source>
        <dbReference type="EMBL" id="KKW05390.1"/>
    </source>
</evidence>
<keyword evidence="1" id="KW-1133">Transmembrane helix</keyword>
<dbReference type="EMBL" id="LCPV01000063">
    <property type="protein sequence ID" value="KKW05390.1"/>
    <property type="molecule type" value="Genomic_DNA"/>
</dbReference>
<evidence type="ECO:0000256" key="1">
    <source>
        <dbReference type="SAM" id="Phobius"/>
    </source>
</evidence>
<keyword evidence="1" id="KW-0812">Transmembrane</keyword>
<evidence type="ECO:0000313" key="3">
    <source>
        <dbReference type="Proteomes" id="UP000034589"/>
    </source>
</evidence>
<dbReference type="AlphaFoldDB" id="A0A0G1VGG3"/>
<protein>
    <submittedName>
        <fullName evidence="2">Uncharacterized protein</fullName>
    </submittedName>
</protein>
<proteinExistence type="predicted"/>
<organism evidence="2 3">
    <name type="scientific">Candidatus Kaiserbacteria bacterium GW2011_GWC2_49_12</name>
    <dbReference type="NCBI Taxonomy" id="1618675"/>
    <lineage>
        <taxon>Bacteria</taxon>
        <taxon>Candidatus Kaiseribacteriota</taxon>
    </lineage>
</organism>
<feature type="transmembrane region" description="Helical" evidence="1">
    <location>
        <begin position="54"/>
        <end position="77"/>
    </location>
</feature>
<reference evidence="2 3" key="1">
    <citation type="journal article" date="2015" name="Nature">
        <title>rRNA introns, odd ribosomes, and small enigmatic genomes across a large radiation of phyla.</title>
        <authorList>
            <person name="Brown C.T."/>
            <person name="Hug L.A."/>
            <person name="Thomas B.C."/>
            <person name="Sharon I."/>
            <person name="Castelle C.J."/>
            <person name="Singh A."/>
            <person name="Wilkins M.J."/>
            <person name="Williams K.H."/>
            <person name="Banfield J.F."/>
        </authorList>
    </citation>
    <scope>NUCLEOTIDE SEQUENCE [LARGE SCALE GENOMIC DNA]</scope>
</reference>
<dbReference type="Proteomes" id="UP000034589">
    <property type="component" value="Unassembled WGS sequence"/>
</dbReference>
<accession>A0A0G1VGG3</accession>
<feature type="transmembrane region" description="Helical" evidence="1">
    <location>
        <begin position="21"/>
        <end position="42"/>
    </location>
</feature>
<keyword evidence="1" id="KW-0472">Membrane</keyword>
<sequence length="106" mass="11436">MGAEAGTQLLERFIEFVITPAMLLVFGAGFFLFVWGLVQFLWGLNEGANRSEGISHMVWGIAGMLIMVSVQGIIMLLSGTFSLGIGADGSYNPDMSRVESSLFQSP</sequence>
<comment type="caution">
    <text evidence="2">The sequence shown here is derived from an EMBL/GenBank/DDBJ whole genome shotgun (WGS) entry which is preliminary data.</text>
</comment>
<gene>
    <name evidence="2" type="ORF">UY39_C0063G0008</name>
</gene>